<keyword evidence="3" id="KW-0479">Metal-binding</keyword>
<keyword evidence="1" id="KW-0004">4Fe-4S</keyword>
<dbReference type="GO" id="GO:0016491">
    <property type="term" value="F:oxidoreductase activity"/>
    <property type="evidence" value="ECO:0007669"/>
    <property type="project" value="UniProtKB-KW"/>
</dbReference>
<protein>
    <recommendedName>
        <fullName evidence="7">Nitrite/Sulfite reductase ferredoxin-like domain-containing protein</fullName>
    </recommendedName>
</protein>
<dbReference type="Pfam" id="PF03460">
    <property type="entry name" value="NIR_SIR_ferr"/>
    <property type="match status" value="2"/>
</dbReference>
<evidence type="ECO:0000256" key="3">
    <source>
        <dbReference type="ARBA" id="ARBA00022723"/>
    </source>
</evidence>
<dbReference type="EMBL" id="JOPB01000007">
    <property type="protein sequence ID" value="OUI78453.1"/>
    <property type="molecule type" value="Genomic_DNA"/>
</dbReference>
<sequence>MNNIRRGWCPSLFKPMETGDGFLCRIKPFFSSITSDQARFIAELSEQYGNGYINLSQKGNLQLRGFTRENVDIAIPKVIQAHLGSNDANMEEKRNIMIAPLWDLDPSRNADVYHIAHELQNALEARPEIHPLTGKFSFLIDGGEEYGLRNVYADVNIRAYDKSWIIQLGHDENVIICDRQDLVKMALEITQFCKNHQLKRLLNPENTKLYLQQISYPTIDYKNNDHYHSLPIGYVQLPTSSIVHVGVPFGLLKASQLFHLADVADQFGNGTVRFTPWRSIILPHCSKEALLDLSDFIVTAEDPRLRIILCPGKPFCVQGQQATIEDVVSLFLIWKKQTRILHMSGCAKGCASPQINAVTLCATQEGYNLVFDGKADQDTSYQNLKLTEIINLLQKDSQSLH</sequence>
<name>A0A251ZUX4_9PROT</name>
<dbReference type="Gene3D" id="3.90.480.10">
    <property type="entry name" value="Sulfite Reductase Hemoprotein,Domain 2"/>
    <property type="match status" value="1"/>
</dbReference>
<evidence type="ECO:0000256" key="1">
    <source>
        <dbReference type="ARBA" id="ARBA00022485"/>
    </source>
</evidence>
<dbReference type="RefSeq" id="WP_086632424.1">
    <property type="nucleotide sequence ID" value="NZ_JOPB01000007.1"/>
</dbReference>
<evidence type="ECO:0000313" key="9">
    <source>
        <dbReference type="Proteomes" id="UP000194946"/>
    </source>
</evidence>
<dbReference type="SUPFAM" id="SSF55124">
    <property type="entry name" value="Nitrite/Sulfite reductase N-terminal domain-like"/>
    <property type="match status" value="2"/>
</dbReference>
<dbReference type="SUPFAM" id="SSF56014">
    <property type="entry name" value="Nitrite and sulphite reductase 4Fe-4S domain-like"/>
    <property type="match status" value="2"/>
</dbReference>
<dbReference type="NCBIfam" id="TIGR02435">
    <property type="entry name" value="CobG"/>
    <property type="match status" value="1"/>
</dbReference>
<dbReference type="GO" id="GO:0051539">
    <property type="term" value="F:4 iron, 4 sulfur cluster binding"/>
    <property type="evidence" value="ECO:0007669"/>
    <property type="project" value="UniProtKB-KW"/>
</dbReference>
<evidence type="ECO:0000313" key="8">
    <source>
        <dbReference type="EMBL" id="OUI78453.1"/>
    </source>
</evidence>
<dbReference type="InterPro" id="IPR051329">
    <property type="entry name" value="NIR_SIR_4Fe-4S"/>
</dbReference>
<reference evidence="9" key="1">
    <citation type="submission" date="2014-06" db="EMBL/GenBank/DDBJ databases">
        <authorList>
            <person name="Winans N.J."/>
            <person name="Newell P.D."/>
            <person name="Douglas A.E."/>
        </authorList>
    </citation>
    <scope>NUCLEOTIDE SEQUENCE [LARGE SCALE GENOMIC DNA]</scope>
    <source>
        <strain evidence="9">DmL_052</strain>
    </source>
</reference>
<dbReference type="AlphaFoldDB" id="A0A251ZUX4"/>
<keyword evidence="6" id="KW-0411">Iron-sulfur</keyword>
<evidence type="ECO:0000256" key="6">
    <source>
        <dbReference type="ARBA" id="ARBA00023014"/>
    </source>
</evidence>
<feature type="domain" description="Nitrite/Sulfite reductase ferredoxin-like" evidence="7">
    <location>
        <begin position="242"/>
        <end position="293"/>
    </location>
</feature>
<keyword evidence="5" id="KW-0408">Iron</keyword>
<evidence type="ECO:0000256" key="5">
    <source>
        <dbReference type="ARBA" id="ARBA00023004"/>
    </source>
</evidence>
<dbReference type="Gene3D" id="3.90.480.20">
    <property type="match status" value="1"/>
</dbReference>
<proteinExistence type="predicted"/>
<evidence type="ECO:0000256" key="4">
    <source>
        <dbReference type="ARBA" id="ARBA00023002"/>
    </source>
</evidence>
<dbReference type="PANTHER" id="PTHR32439:SF9">
    <property type="entry name" value="BLR3264 PROTEIN"/>
    <property type="match status" value="1"/>
</dbReference>
<accession>A0A251ZUX4</accession>
<dbReference type="InterPro" id="IPR036136">
    <property type="entry name" value="Nit/Sulf_reduc_fer-like_dom_sf"/>
</dbReference>
<dbReference type="GO" id="GO:0046872">
    <property type="term" value="F:metal ion binding"/>
    <property type="evidence" value="ECO:0007669"/>
    <property type="project" value="UniProtKB-KW"/>
</dbReference>
<gene>
    <name evidence="8" type="ORF">HK18_10565</name>
</gene>
<evidence type="ECO:0000256" key="2">
    <source>
        <dbReference type="ARBA" id="ARBA00022617"/>
    </source>
</evidence>
<dbReference type="PANTHER" id="PTHR32439">
    <property type="entry name" value="FERREDOXIN--NITRITE REDUCTASE, CHLOROPLASTIC"/>
    <property type="match status" value="1"/>
</dbReference>
<comment type="caution">
    <text evidence="8">The sequence shown here is derived from an EMBL/GenBank/DDBJ whole genome shotgun (WGS) entry which is preliminary data.</text>
</comment>
<dbReference type="InterPro" id="IPR005117">
    <property type="entry name" value="NiRdtase/SiRdtase_haem-b_fer"/>
</dbReference>
<keyword evidence="9" id="KW-1185">Reference proteome</keyword>
<evidence type="ECO:0000259" key="7">
    <source>
        <dbReference type="Pfam" id="PF03460"/>
    </source>
</evidence>
<keyword evidence="4" id="KW-0560">Oxidoreductase</keyword>
<dbReference type="InterPro" id="IPR045854">
    <property type="entry name" value="NO2/SO3_Rdtase_4Fe4S_sf"/>
</dbReference>
<dbReference type="Gene3D" id="3.30.413.10">
    <property type="entry name" value="Sulfite Reductase Hemoprotein, domain 1"/>
    <property type="match status" value="2"/>
</dbReference>
<feature type="domain" description="Nitrite/Sulfite reductase ferredoxin-like" evidence="7">
    <location>
        <begin position="15"/>
        <end position="72"/>
    </location>
</feature>
<keyword evidence="2" id="KW-0349">Heme</keyword>
<dbReference type="InterPro" id="IPR012798">
    <property type="entry name" value="Cbl_synth_CobG-like"/>
</dbReference>
<organism evidence="8 9">
    <name type="scientific">Commensalibacter intestini</name>
    <dbReference type="NCBI Taxonomy" id="479936"/>
    <lineage>
        <taxon>Bacteria</taxon>
        <taxon>Pseudomonadati</taxon>
        <taxon>Pseudomonadota</taxon>
        <taxon>Alphaproteobacteria</taxon>
        <taxon>Acetobacterales</taxon>
        <taxon>Acetobacteraceae</taxon>
    </lineage>
</organism>
<dbReference type="Proteomes" id="UP000194946">
    <property type="component" value="Unassembled WGS sequence"/>
</dbReference>